<sequence>MLQSTHQFIDLKILFEISRTIILIWILKLIYDIIYTAYLGPLSNIPGPKLFPLTRLFISCKQLFGYRWKFLQFEVVPKYGKFVRLGPKLVMISDKDAIKQILTAEFPKSGNYKMLRMNENHQTLFSSIDKTFHKQRRRIISPAFSIKYIASLEKLMLTCIKDLVYNVDEMLKCKDDVLNIVNLIQICAVDIIGETSFGGKFNSIEAGQHPLPEKIWIELRRRLMKSIFPLLKPWLTEDPYLKDLTDNLIKTRREGTNQKTDILHILLNTFDIETEQPKDMKGEQGRNEDKMTDYEVYDQIVEFLIAGTDTVSFTTAMTLVQLSKNPQKLLSLVKELDEVLNIDELPIHDKLKNLKYLNAVISETMRLWPVFLDGGIGRAPDEDTIFGKYMIPKNTNLVLNIYDLHHDPNYWGENVEEFIPERWLEPEHIPRDVYYPFSAGIRNCIGQNFAMMELRLLIATLVHRYNFTNVKKQDLDIIQYFAPSFKDLRYDLKLEKRKIK</sequence>
<dbReference type="Proteomes" id="UP000439903">
    <property type="component" value="Unassembled WGS sequence"/>
</dbReference>
<evidence type="ECO:0000256" key="7">
    <source>
        <dbReference type="SAM" id="Phobius"/>
    </source>
</evidence>
<accession>A0A8H3XE47</accession>
<comment type="caution">
    <text evidence="8">The sequence shown here is derived from an EMBL/GenBank/DDBJ whole genome shotgun (WGS) entry which is preliminary data.</text>
</comment>
<organism evidence="8 9">
    <name type="scientific">Gigaspora margarita</name>
    <dbReference type="NCBI Taxonomy" id="4874"/>
    <lineage>
        <taxon>Eukaryota</taxon>
        <taxon>Fungi</taxon>
        <taxon>Fungi incertae sedis</taxon>
        <taxon>Mucoromycota</taxon>
        <taxon>Glomeromycotina</taxon>
        <taxon>Glomeromycetes</taxon>
        <taxon>Diversisporales</taxon>
        <taxon>Gigasporaceae</taxon>
        <taxon>Gigaspora</taxon>
    </lineage>
</organism>
<dbReference type="InterPro" id="IPR036396">
    <property type="entry name" value="Cyt_P450_sf"/>
</dbReference>
<dbReference type="PANTHER" id="PTHR24305">
    <property type="entry name" value="CYTOCHROME P450"/>
    <property type="match status" value="1"/>
</dbReference>
<comment type="similarity">
    <text evidence="2 6">Belongs to the cytochrome P450 family.</text>
</comment>
<evidence type="ECO:0000256" key="1">
    <source>
        <dbReference type="ARBA" id="ARBA00001971"/>
    </source>
</evidence>
<dbReference type="GO" id="GO:0016705">
    <property type="term" value="F:oxidoreductase activity, acting on paired donors, with incorporation or reduction of molecular oxygen"/>
    <property type="evidence" value="ECO:0007669"/>
    <property type="project" value="InterPro"/>
</dbReference>
<dbReference type="GO" id="GO:0004497">
    <property type="term" value="F:monooxygenase activity"/>
    <property type="evidence" value="ECO:0007669"/>
    <property type="project" value="UniProtKB-KW"/>
</dbReference>
<dbReference type="PRINTS" id="PR00385">
    <property type="entry name" value="P450"/>
</dbReference>
<keyword evidence="4 5" id="KW-0408">Iron</keyword>
<evidence type="ECO:0000256" key="3">
    <source>
        <dbReference type="ARBA" id="ARBA00022723"/>
    </source>
</evidence>
<comment type="cofactor">
    <cofactor evidence="1 5">
        <name>heme</name>
        <dbReference type="ChEBI" id="CHEBI:30413"/>
    </cofactor>
</comment>
<keyword evidence="5 6" id="KW-0349">Heme</keyword>
<feature type="transmembrane region" description="Helical" evidence="7">
    <location>
        <begin position="21"/>
        <end position="40"/>
    </location>
</feature>
<dbReference type="PRINTS" id="PR00463">
    <property type="entry name" value="EP450I"/>
</dbReference>
<protein>
    <submittedName>
        <fullName evidence="8">Cytochrome P450</fullName>
    </submittedName>
</protein>
<dbReference type="PANTHER" id="PTHR24305:SF166">
    <property type="entry name" value="CYTOCHROME P450 12A4, MITOCHONDRIAL-RELATED"/>
    <property type="match status" value="1"/>
</dbReference>
<dbReference type="OrthoDB" id="1470350at2759"/>
<dbReference type="Gene3D" id="1.10.630.10">
    <property type="entry name" value="Cytochrome P450"/>
    <property type="match status" value="1"/>
</dbReference>
<reference evidence="8 9" key="1">
    <citation type="journal article" date="2019" name="Environ. Microbiol.">
        <title>At the nexus of three kingdoms: the genome of the mycorrhizal fungus Gigaspora margarita provides insights into plant, endobacterial and fungal interactions.</title>
        <authorList>
            <person name="Venice F."/>
            <person name="Ghignone S."/>
            <person name="Salvioli di Fossalunga A."/>
            <person name="Amselem J."/>
            <person name="Novero M."/>
            <person name="Xianan X."/>
            <person name="Sedzielewska Toro K."/>
            <person name="Morin E."/>
            <person name="Lipzen A."/>
            <person name="Grigoriev I.V."/>
            <person name="Henrissat B."/>
            <person name="Martin F.M."/>
            <person name="Bonfante P."/>
        </authorList>
    </citation>
    <scope>NUCLEOTIDE SEQUENCE [LARGE SCALE GENOMIC DNA]</scope>
    <source>
        <strain evidence="8 9">BEG34</strain>
    </source>
</reference>
<evidence type="ECO:0000313" key="8">
    <source>
        <dbReference type="EMBL" id="KAF0446493.1"/>
    </source>
</evidence>
<gene>
    <name evidence="8" type="ORF">F8M41_002901</name>
</gene>
<evidence type="ECO:0000313" key="9">
    <source>
        <dbReference type="Proteomes" id="UP000439903"/>
    </source>
</evidence>
<dbReference type="AlphaFoldDB" id="A0A8H3XE47"/>
<dbReference type="InterPro" id="IPR002401">
    <property type="entry name" value="Cyt_P450_E_grp-I"/>
</dbReference>
<keyword evidence="6" id="KW-0503">Monooxygenase</keyword>
<dbReference type="InterPro" id="IPR050121">
    <property type="entry name" value="Cytochrome_P450_monoxygenase"/>
</dbReference>
<dbReference type="EMBL" id="WTPW01001250">
    <property type="protein sequence ID" value="KAF0446493.1"/>
    <property type="molecule type" value="Genomic_DNA"/>
</dbReference>
<dbReference type="Pfam" id="PF00067">
    <property type="entry name" value="p450"/>
    <property type="match status" value="1"/>
</dbReference>
<evidence type="ECO:0000256" key="5">
    <source>
        <dbReference type="PIRSR" id="PIRSR602401-1"/>
    </source>
</evidence>
<evidence type="ECO:0000256" key="4">
    <source>
        <dbReference type="ARBA" id="ARBA00023004"/>
    </source>
</evidence>
<keyword evidence="7" id="KW-1133">Transmembrane helix</keyword>
<keyword evidence="9" id="KW-1185">Reference proteome</keyword>
<keyword evidence="7" id="KW-0812">Transmembrane</keyword>
<name>A0A8H3XE47_GIGMA</name>
<keyword evidence="7" id="KW-0472">Membrane</keyword>
<evidence type="ECO:0000256" key="2">
    <source>
        <dbReference type="ARBA" id="ARBA00010617"/>
    </source>
</evidence>
<dbReference type="PROSITE" id="PS00086">
    <property type="entry name" value="CYTOCHROME_P450"/>
    <property type="match status" value="1"/>
</dbReference>
<keyword evidence="3 5" id="KW-0479">Metal-binding</keyword>
<dbReference type="SUPFAM" id="SSF48264">
    <property type="entry name" value="Cytochrome P450"/>
    <property type="match status" value="1"/>
</dbReference>
<evidence type="ECO:0000256" key="6">
    <source>
        <dbReference type="RuleBase" id="RU000461"/>
    </source>
</evidence>
<proteinExistence type="inferred from homology"/>
<dbReference type="GO" id="GO:0020037">
    <property type="term" value="F:heme binding"/>
    <property type="evidence" value="ECO:0007669"/>
    <property type="project" value="InterPro"/>
</dbReference>
<keyword evidence="6" id="KW-0560">Oxidoreductase</keyword>
<feature type="binding site" description="axial binding residue" evidence="5">
    <location>
        <position position="444"/>
    </location>
    <ligand>
        <name>heme</name>
        <dbReference type="ChEBI" id="CHEBI:30413"/>
    </ligand>
    <ligandPart>
        <name>Fe</name>
        <dbReference type="ChEBI" id="CHEBI:18248"/>
    </ligandPart>
</feature>
<dbReference type="InterPro" id="IPR017972">
    <property type="entry name" value="Cyt_P450_CS"/>
</dbReference>
<dbReference type="GO" id="GO:0005506">
    <property type="term" value="F:iron ion binding"/>
    <property type="evidence" value="ECO:0007669"/>
    <property type="project" value="InterPro"/>
</dbReference>
<dbReference type="InterPro" id="IPR001128">
    <property type="entry name" value="Cyt_P450"/>
</dbReference>